<dbReference type="RefSeq" id="WP_157730197.1">
    <property type="nucleotide sequence ID" value="NZ_LT899436.1"/>
</dbReference>
<gene>
    <name evidence="1" type="ORF">TJEJU_2420</name>
</gene>
<proteinExistence type="predicted"/>
<dbReference type="AlphaFoldDB" id="A0A238UAK2"/>
<accession>A0A238UAK2</accession>
<name>A0A238UAK2_9FLAO</name>
<evidence type="ECO:0000313" key="1">
    <source>
        <dbReference type="EMBL" id="SNR16105.1"/>
    </source>
</evidence>
<evidence type="ECO:0000313" key="2">
    <source>
        <dbReference type="Proteomes" id="UP000215214"/>
    </source>
</evidence>
<evidence type="ECO:0008006" key="3">
    <source>
        <dbReference type="Google" id="ProtNLM"/>
    </source>
</evidence>
<dbReference type="OrthoDB" id="1449138at2"/>
<dbReference type="EMBL" id="LT899436">
    <property type="protein sequence ID" value="SNR16105.1"/>
    <property type="molecule type" value="Genomic_DNA"/>
</dbReference>
<keyword evidence="2" id="KW-1185">Reference proteome</keyword>
<sequence>MKVFKKYLSVGMLLMLLLSPLVIQLMHSLDSDHIESEICTSEDDNHLHEHELDCEICKFQFNSFIAHDILIVPFIETLDIDQLESQYSSLQQFSKLNFSLRAPPVLV</sequence>
<reference evidence="1 2" key="1">
    <citation type="submission" date="2017-07" db="EMBL/GenBank/DDBJ databases">
        <authorList>
            <person name="Sun Z.S."/>
            <person name="Albrecht U."/>
            <person name="Echele G."/>
            <person name="Lee C.C."/>
        </authorList>
    </citation>
    <scope>NUCLEOTIDE SEQUENCE [LARGE SCALE GENOMIC DNA]</scope>
    <source>
        <strain evidence="2">type strain: KCTC 22618</strain>
    </source>
</reference>
<organism evidence="1 2">
    <name type="scientific">Tenacibaculum jejuense</name>
    <dbReference type="NCBI Taxonomy" id="584609"/>
    <lineage>
        <taxon>Bacteria</taxon>
        <taxon>Pseudomonadati</taxon>
        <taxon>Bacteroidota</taxon>
        <taxon>Flavobacteriia</taxon>
        <taxon>Flavobacteriales</taxon>
        <taxon>Flavobacteriaceae</taxon>
        <taxon>Tenacibaculum</taxon>
    </lineage>
</organism>
<protein>
    <recommendedName>
        <fullName evidence="3">DUF2946 domain-containing protein</fullName>
    </recommendedName>
</protein>
<dbReference type="KEGG" id="tje:TJEJU_2420"/>
<dbReference type="Proteomes" id="UP000215214">
    <property type="component" value="Chromosome TJEJU"/>
</dbReference>